<feature type="domain" description="Subtilisin-like protease fibronectin type-III" evidence="1">
    <location>
        <begin position="19"/>
        <end position="80"/>
    </location>
</feature>
<name>H9MDC2_PINLA</name>
<feature type="non-terminal residue" evidence="2">
    <location>
        <position position="80"/>
    </location>
</feature>
<dbReference type="AlphaFoldDB" id="H9MDC2"/>
<feature type="non-terminal residue" evidence="2">
    <location>
        <position position="1"/>
    </location>
</feature>
<accession>H9MDC2</accession>
<dbReference type="Pfam" id="PF17766">
    <property type="entry name" value="fn3_6"/>
    <property type="match status" value="1"/>
</dbReference>
<organism evidence="2">
    <name type="scientific">Pinus lambertiana</name>
    <name type="common">Sugar pine</name>
    <dbReference type="NCBI Taxonomy" id="3343"/>
    <lineage>
        <taxon>Eukaryota</taxon>
        <taxon>Viridiplantae</taxon>
        <taxon>Streptophyta</taxon>
        <taxon>Embryophyta</taxon>
        <taxon>Tracheophyta</taxon>
        <taxon>Spermatophyta</taxon>
        <taxon>Pinopsida</taxon>
        <taxon>Pinidae</taxon>
        <taxon>Conifers I</taxon>
        <taxon>Pinales</taxon>
        <taxon>Pinaceae</taxon>
        <taxon>Pinus</taxon>
        <taxon>Pinus subgen. Strobus</taxon>
    </lineage>
</organism>
<protein>
    <recommendedName>
        <fullName evidence="1">Subtilisin-like protease fibronectin type-III domain-containing protein</fullName>
    </recommendedName>
</protein>
<dbReference type="InterPro" id="IPR041469">
    <property type="entry name" value="Subtilisin-like_FN3"/>
</dbReference>
<evidence type="ECO:0000313" key="2">
    <source>
        <dbReference type="EMBL" id="AEW09119.1"/>
    </source>
</evidence>
<dbReference type="Gene3D" id="2.60.40.2310">
    <property type="match status" value="1"/>
</dbReference>
<gene>
    <name evidence="2" type="ORF">CL4044Contig1_03</name>
</gene>
<evidence type="ECO:0000259" key="1">
    <source>
        <dbReference type="Pfam" id="PF17766"/>
    </source>
</evidence>
<sequence length="80" mass="8661">TILPNTSFKCPKTPPKAYQLNYPSVAIANLNNNETVTRTVTNVGGKSNYTVSIDEPAGVSVDINPKKLSFQSNGEKQTFT</sequence>
<dbReference type="EMBL" id="JQ264167">
    <property type="protein sequence ID" value="AEW09119.1"/>
    <property type="molecule type" value="Genomic_DNA"/>
</dbReference>
<reference evidence="2" key="1">
    <citation type="submission" date="2011-12" db="EMBL/GenBank/DDBJ databases">
        <title>Nucleotide Diversity and Divergence in the Loblolly Pine Gene Space.</title>
        <authorList>
            <person name="Neale D.B."/>
            <person name="Wegrzyn J.L."/>
            <person name="Lee J.M."/>
            <person name="Eckert A.J."/>
            <person name="Liechty J.D."/>
            <person name="Stevens K.A."/>
            <person name="Langley C.H."/>
        </authorList>
    </citation>
    <scope>NUCLEOTIDE SEQUENCE</scope>
    <source>
        <strain evidence="2">7036</strain>
        <tissue evidence="2">Megagametophyte</tissue>
    </source>
</reference>
<proteinExistence type="predicted"/>